<proteinExistence type="predicted"/>
<organism evidence="3 4">
    <name type="scientific">Streptomonospora mangrovi</name>
    <dbReference type="NCBI Taxonomy" id="2883123"/>
    <lineage>
        <taxon>Bacteria</taxon>
        <taxon>Bacillati</taxon>
        <taxon>Actinomycetota</taxon>
        <taxon>Actinomycetes</taxon>
        <taxon>Streptosporangiales</taxon>
        <taxon>Nocardiopsidaceae</taxon>
        <taxon>Streptomonospora</taxon>
    </lineage>
</organism>
<comment type="caution">
    <text evidence="3">The sequence shown here is derived from an EMBL/GenBank/DDBJ whole genome shotgun (WGS) entry which is preliminary data.</text>
</comment>
<reference evidence="3" key="1">
    <citation type="submission" date="2021-10" db="EMBL/GenBank/DDBJ databases">
        <title>Streptomonospora sp. nov., isolated from mangrove soil.</title>
        <authorList>
            <person name="Chen X."/>
            <person name="Ge X."/>
            <person name="Liu W."/>
        </authorList>
    </citation>
    <scope>NUCLEOTIDE SEQUENCE</scope>
    <source>
        <strain evidence="3">S1-112</strain>
    </source>
</reference>
<feature type="transmembrane region" description="Helical" evidence="2">
    <location>
        <begin position="66"/>
        <end position="84"/>
    </location>
</feature>
<evidence type="ECO:0000256" key="1">
    <source>
        <dbReference type="SAM" id="MobiDB-lite"/>
    </source>
</evidence>
<accession>A0A9X3NHT3</accession>
<feature type="transmembrane region" description="Helical" evidence="2">
    <location>
        <begin position="93"/>
        <end position="115"/>
    </location>
</feature>
<feature type="compositionally biased region" description="Basic and acidic residues" evidence="1">
    <location>
        <begin position="9"/>
        <end position="18"/>
    </location>
</feature>
<gene>
    <name evidence="3" type="ORF">LG943_03010</name>
</gene>
<keyword evidence="2" id="KW-0472">Membrane</keyword>
<feature type="transmembrane region" description="Helical" evidence="2">
    <location>
        <begin position="130"/>
        <end position="152"/>
    </location>
</feature>
<keyword evidence="2" id="KW-1133">Transmembrane helix</keyword>
<keyword evidence="2" id="KW-0812">Transmembrane</keyword>
<feature type="transmembrane region" description="Helical" evidence="2">
    <location>
        <begin position="29"/>
        <end position="54"/>
    </location>
</feature>
<dbReference type="EMBL" id="JAJAQC010000004">
    <property type="protein sequence ID" value="MDA0563305.1"/>
    <property type="molecule type" value="Genomic_DNA"/>
</dbReference>
<evidence type="ECO:0000256" key="2">
    <source>
        <dbReference type="SAM" id="Phobius"/>
    </source>
</evidence>
<protein>
    <submittedName>
        <fullName evidence="3">Uncharacterized protein</fullName>
    </submittedName>
</protein>
<feature type="region of interest" description="Disordered" evidence="1">
    <location>
        <begin position="1"/>
        <end position="20"/>
    </location>
</feature>
<dbReference type="AlphaFoldDB" id="A0A9X3NHT3"/>
<evidence type="ECO:0000313" key="4">
    <source>
        <dbReference type="Proteomes" id="UP001140076"/>
    </source>
</evidence>
<sequence>MAATTVEQRQARAEREAGRAPARPRTVGIAAGVWAAAVALGVAESAVMAAGLTAGGTPWTELLPGLGLRAVVYGVVLAVVAALYRGHRWARPALALGLGVVGTLSLVYEPVAWLLQGGLAEGLPLLTPPFAVMAGLRALHVVAVFAGLVLMYRPSANAYFRRR</sequence>
<dbReference type="RefSeq" id="WP_270070599.1">
    <property type="nucleotide sequence ID" value="NZ_JAJAQC010000004.1"/>
</dbReference>
<dbReference type="Proteomes" id="UP001140076">
    <property type="component" value="Unassembled WGS sequence"/>
</dbReference>
<keyword evidence="4" id="KW-1185">Reference proteome</keyword>
<name>A0A9X3NHT3_9ACTN</name>
<evidence type="ECO:0000313" key="3">
    <source>
        <dbReference type="EMBL" id="MDA0563305.1"/>
    </source>
</evidence>